<keyword evidence="2" id="KW-0472">Membrane</keyword>
<feature type="region of interest" description="Disordered" evidence="1">
    <location>
        <begin position="1"/>
        <end position="27"/>
    </location>
</feature>
<keyword evidence="2" id="KW-1133">Transmembrane helix</keyword>
<feature type="transmembrane region" description="Helical" evidence="2">
    <location>
        <begin position="61"/>
        <end position="79"/>
    </location>
</feature>
<feature type="compositionally biased region" description="Basic and acidic residues" evidence="1">
    <location>
        <begin position="1"/>
        <end position="10"/>
    </location>
</feature>
<keyword evidence="2" id="KW-0812">Transmembrane</keyword>
<protein>
    <recommendedName>
        <fullName evidence="5">Transmembrane protein</fullName>
    </recommendedName>
</protein>
<evidence type="ECO:0000313" key="3">
    <source>
        <dbReference type="EnsemblMetazoa" id="CLYHEMP005927.2"/>
    </source>
</evidence>
<accession>A0A7M5V964</accession>
<sequence length="254" mass="29336">MSRIEHKPLVDSEELPLPQKQSPDLTSPELDVIDLNEDELLEDLEEQSKLFSIWNRKTMRLEAIVVAVLTMVSSTVYTVKMYNWWHDKMELYIYASELEAWRMRRLCQTLVWFSVIGNIMVFVSSIPVLFAALPKSLMERCQRRHHLLPFIFVQIFTMITAINRLMLTFIFSESATNDSNLDFAKLYEIRSLDIVTSALALFLICAFYRDLKKSKGRVEDIEASPVTIRTVKVLGTSTNAVERKTIPFCVNGAM</sequence>
<evidence type="ECO:0008006" key="5">
    <source>
        <dbReference type="Google" id="ProtNLM"/>
    </source>
</evidence>
<organism evidence="3 4">
    <name type="scientific">Clytia hemisphaerica</name>
    <dbReference type="NCBI Taxonomy" id="252671"/>
    <lineage>
        <taxon>Eukaryota</taxon>
        <taxon>Metazoa</taxon>
        <taxon>Cnidaria</taxon>
        <taxon>Hydrozoa</taxon>
        <taxon>Hydroidolina</taxon>
        <taxon>Leptothecata</taxon>
        <taxon>Obeliida</taxon>
        <taxon>Clytiidae</taxon>
        <taxon>Clytia</taxon>
    </lineage>
</organism>
<keyword evidence="4" id="KW-1185">Reference proteome</keyword>
<dbReference type="AlphaFoldDB" id="A0A7M5V964"/>
<feature type="transmembrane region" description="Helical" evidence="2">
    <location>
        <begin position="191"/>
        <end position="208"/>
    </location>
</feature>
<evidence type="ECO:0000256" key="2">
    <source>
        <dbReference type="SAM" id="Phobius"/>
    </source>
</evidence>
<feature type="transmembrane region" description="Helical" evidence="2">
    <location>
        <begin position="146"/>
        <end position="171"/>
    </location>
</feature>
<evidence type="ECO:0000256" key="1">
    <source>
        <dbReference type="SAM" id="MobiDB-lite"/>
    </source>
</evidence>
<name>A0A7M5V964_9CNID</name>
<reference evidence="3" key="1">
    <citation type="submission" date="2021-01" db="UniProtKB">
        <authorList>
            <consortium name="EnsemblMetazoa"/>
        </authorList>
    </citation>
    <scope>IDENTIFICATION</scope>
</reference>
<proteinExistence type="predicted"/>
<feature type="transmembrane region" description="Helical" evidence="2">
    <location>
        <begin position="110"/>
        <end position="134"/>
    </location>
</feature>
<evidence type="ECO:0000313" key="4">
    <source>
        <dbReference type="Proteomes" id="UP000594262"/>
    </source>
</evidence>
<dbReference type="Proteomes" id="UP000594262">
    <property type="component" value="Unplaced"/>
</dbReference>
<dbReference type="EnsemblMetazoa" id="CLYHEMT005927.2">
    <property type="protein sequence ID" value="CLYHEMP005927.2"/>
    <property type="gene ID" value="CLYHEMG005927"/>
</dbReference>